<organism evidence="3 4">
    <name type="scientific">Pseudomonas canadensis</name>
    <dbReference type="NCBI Taxonomy" id="915099"/>
    <lineage>
        <taxon>Bacteria</taxon>
        <taxon>Pseudomonadati</taxon>
        <taxon>Pseudomonadota</taxon>
        <taxon>Gammaproteobacteria</taxon>
        <taxon>Pseudomonadales</taxon>
        <taxon>Pseudomonadaceae</taxon>
        <taxon>Pseudomonas</taxon>
    </lineage>
</organism>
<evidence type="ECO:0000256" key="1">
    <source>
        <dbReference type="SAM" id="MobiDB-lite"/>
    </source>
</evidence>
<evidence type="ECO:0000313" key="3">
    <source>
        <dbReference type="EMBL" id="ROM48481.1"/>
    </source>
</evidence>
<sequence length="1267" mass="139058">MTTLTSSSHYALRTPANAAPLQTPVAQTIIRHRREATAEPVPLPESGSSRETGDKALAALYGHALLKSLEGSHDEVMVENVPHHSTFGQWWAQLGRAMESRGVKDWLVKQNADMNSVKISPESGEISFKLKSRTASDRRIERYGPSNARWADVGRFVKEAGSVASSNCPFSFQPPLSEDSSSVPLWLIGRFYGEGNLSDDEARTRAQALIRDNTFVERPSDYYGYLDEARSEDKLGEQKAALADNNTRLNIVISLKDLISTVTKDPKTSDQILDLLNTTRVRVEPDSTYPQALLNANNTTSLKEYITEKGWNIPKSLPELRNLEAAILSPAPQPTRYGNYGGALAWPIPLSTINQQKLKAMLNRGEIGNISTGSAKSVLDYLMQGRVFDPSDLRNPRSVIDTLIQSPKGKALGEAIKAEFDALEVECSAEDWLLTALSFFNLHPTYPMSSKGDIPVAQLERGDAFGRSAQQIFTRVADDLLSSGAATSPENARVHAHLLLSSRAPEYLVKDIPEKVTLGSHSWVSFTTAVARLEARSPGSTASMSYGDVMLAAEIAPISAQEQIIEYEAQERALKYWGLANGLGYPMNETSKKKVRDAYNEQISELKTASGAQNTPMPTAKDIALAELKKALPEMTEKQFEEKCLTLEPYIPDYPGPYSVLDLYLKGKFEFYSEPPQRAATDLQGNFITQDAYKGTLVSSSTNVNITELLPTLEQLPNVAEPFTKQFSEYSHLIERNTAAQVKHLIATQPLNIRRDLEFGSITIMREDSLKWKKTQAALTPEILPREHNNLIVRTVRNGQRRTYEIDPTAGRMIERLDLNGVAVGGIRFPEKRLVEIKPEGYADYIYTEHPHPTSIPYSFDSSRTHLIADAFKEHIDIKSYRDEAQGLTTFDTEIPFYKKAQEFFFDLIPLRSAIVNFSNGNIQDGFGDLIFDAFGFVIGLGAAAKGVKALHTGASAADKAIRVGKILGRAAVGALNPIDGLIDLGKIGIGLAKKGVGLAKKGTHIVVDGFRSITRNADDVGSVLISSKHLNKASVGTFKVGSETVQGPAIFKNDNWYAYNPTKNEAFGSALVNFKPTNASRPLSHADLTKSWDKLMAKPGRKSGVCYTASVQLGEAEQALSSNVLDAIRKSASTVPGTNYTPAYLELMGINPANTKSIFNPAEISESGLINFKSLHGEKNFKHTVYLQKTEKGELFLYNFNGVPLDGAMLKNGHPLKQVSGGGFVYDISHGNHKGLQDYLDHPIDGAEYTFTTAGTLNANVQKLKA</sequence>
<comment type="caution">
    <text evidence="3">The sequence shown here is derived from an EMBL/GenBank/DDBJ whole genome shotgun (WGS) entry which is preliminary data.</text>
</comment>
<reference evidence="3 4" key="1">
    <citation type="submission" date="2016-10" db="EMBL/GenBank/DDBJ databases">
        <title>Comparative genome analysis of multiple Pseudomonas spp. focuses on biocontrol and plant growth promoting traits.</title>
        <authorList>
            <person name="Tao X.-Y."/>
            <person name="Taylor C.G."/>
        </authorList>
    </citation>
    <scope>NUCLEOTIDE SEQUENCE [LARGE SCALE GENOMIC DNA]</scope>
    <source>
        <strain evidence="3 4">36C8</strain>
    </source>
</reference>
<feature type="domain" description="DUF8038" evidence="2">
    <location>
        <begin position="1102"/>
        <end position="1262"/>
    </location>
</feature>
<dbReference type="RefSeq" id="WP_123477509.1">
    <property type="nucleotide sequence ID" value="NZ_MOAZ01000017.1"/>
</dbReference>
<dbReference type="Pfam" id="PF26124">
    <property type="entry name" value="DUF8038"/>
    <property type="match status" value="1"/>
</dbReference>
<feature type="region of interest" description="Disordered" evidence="1">
    <location>
        <begin position="1"/>
        <end position="24"/>
    </location>
</feature>
<proteinExistence type="predicted"/>
<dbReference type="EMBL" id="MOAZ01000017">
    <property type="protein sequence ID" value="ROM48481.1"/>
    <property type="molecule type" value="Genomic_DNA"/>
</dbReference>
<name>A0A423F2D8_9PSED</name>
<gene>
    <name evidence="3" type="ORF">BK649_21520</name>
</gene>
<evidence type="ECO:0000313" key="4">
    <source>
        <dbReference type="Proteomes" id="UP000283389"/>
    </source>
</evidence>
<evidence type="ECO:0000259" key="2">
    <source>
        <dbReference type="Pfam" id="PF26124"/>
    </source>
</evidence>
<protein>
    <recommendedName>
        <fullName evidence="2">DUF8038 domain-containing protein</fullName>
    </recommendedName>
</protein>
<dbReference type="InterPro" id="IPR058351">
    <property type="entry name" value="DUF8038"/>
</dbReference>
<accession>A0A423F2D8</accession>
<dbReference type="AlphaFoldDB" id="A0A423F2D8"/>
<dbReference type="Proteomes" id="UP000283389">
    <property type="component" value="Unassembled WGS sequence"/>
</dbReference>